<dbReference type="AlphaFoldDB" id="A0A0L7R0Z0"/>
<keyword evidence="2" id="KW-1185">Reference proteome</keyword>
<reference evidence="1 2" key="1">
    <citation type="submission" date="2015-07" db="EMBL/GenBank/DDBJ databases">
        <title>The genome of Habropoda laboriosa.</title>
        <authorList>
            <person name="Pan H."/>
            <person name="Kapheim K."/>
        </authorList>
    </citation>
    <scope>NUCLEOTIDE SEQUENCE [LARGE SCALE GENOMIC DNA]</scope>
    <source>
        <strain evidence="1">0110345459</strain>
    </source>
</reference>
<evidence type="ECO:0008006" key="3">
    <source>
        <dbReference type="Google" id="ProtNLM"/>
    </source>
</evidence>
<organism evidence="1 2">
    <name type="scientific">Habropoda laboriosa</name>
    <dbReference type="NCBI Taxonomy" id="597456"/>
    <lineage>
        <taxon>Eukaryota</taxon>
        <taxon>Metazoa</taxon>
        <taxon>Ecdysozoa</taxon>
        <taxon>Arthropoda</taxon>
        <taxon>Hexapoda</taxon>
        <taxon>Insecta</taxon>
        <taxon>Pterygota</taxon>
        <taxon>Neoptera</taxon>
        <taxon>Endopterygota</taxon>
        <taxon>Hymenoptera</taxon>
        <taxon>Apocrita</taxon>
        <taxon>Aculeata</taxon>
        <taxon>Apoidea</taxon>
        <taxon>Anthophila</taxon>
        <taxon>Apidae</taxon>
        <taxon>Habropoda</taxon>
    </lineage>
</organism>
<gene>
    <name evidence="1" type="ORF">WH47_11984</name>
</gene>
<dbReference type="EMBL" id="KQ414668">
    <property type="protein sequence ID" value="KOC64520.1"/>
    <property type="molecule type" value="Genomic_DNA"/>
</dbReference>
<evidence type="ECO:0000313" key="1">
    <source>
        <dbReference type="EMBL" id="KOC64520.1"/>
    </source>
</evidence>
<sequence length="66" mass="7754">MKMLSKDNYGTWRMQAEALLTKNDAWSHNELDYESLPHPVYSPDLSLFETPRPLFVREDLHQPSCC</sequence>
<dbReference type="Proteomes" id="UP000053825">
    <property type="component" value="Unassembled WGS sequence"/>
</dbReference>
<name>A0A0L7R0Z0_9HYME</name>
<protein>
    <recommendedName>
        <fullName evidence="3">DUF4219 domain-containing protein</fullName>
    </recommendedName>
</protein>
<accession>A0A0L7R0Z0</accession>
<evidence type="ECO:0000313" key="2">
    <source>
        <dbReference type="Proteomes" id="UP000053825"/>
    </source>
</evidence>
<proteinExistence type="predicted"/>